<dbReference type="RefSeq" id="WP_023919417.1">
    <property type="nucleotide sequence ID" value="NZ_KI669402.1"/>
</dbReference>
<gene>
    <name evidence="4" type="ORF">HMPREF1195_01430</name>
</gene>
<dbReference type="Proteomes" id="UP000018716">
    <property type="component" value="Unassembled WGS sequence"/>
</dbReference>
<dbReference type="PATRIC" id="fig|1073372.3.peg.1466"/>
<evidence type="ECO:0000259" key="3">
    <source>
        <dbReference type="Pfam" id="PF13529"/>
    </source>
</evidence>
<accession>V8BBG9</accession>
<dbReference type="EMBL" id="AZJD01000007">
    <property type="protein sequence ID" value="ETD11841.1"/>
    <property type="molecule type" value="Genomic_DNA"/>
</dbReference>
<dbReference type="InterPro" id="IPR039564">
    <property type="entry name" value="Peptidase_C39-like"/>
</dbReference>
<name>V8BBG9_STRPA</name>
<proteinExistence type="predicted"/>
<dbReference type="HOGENOM" id="CLU_1160591_0_0_9"/>
<keyword evidence="5" id="KW-1185">Reference proteome</keyword>
<evidence type="ECO:0000256" key="2">
    <source>
        <dbReference type="SAM" id="SignalP"/>
    </source>
</evidence>
<dbReference type="InterPro" id="IPR038765">
    <property type="entry name" value="Papain-like_cys_pep_sf"/>
</dbReference>
<keyword evidence="2" id="KW-0732">Signal</keyword>
<organism evidence="4 5">
    <name type="scientific">Streptococcus parasanguinis CC87K</name>
    <dbReference type="NCBI Taxonomy" id="1073372"/>
    <lineage>
        <taxon>Bacteria</taxon>
        <taxon>Bacillati</taxon>
        <taxon>Bacillota</taxon>
        <taxon>Bacilli</taxon>
        <taxon>Lactobacillales</taxon>
        <taxon>Streptococcaceae</taxon>
        <taxon>Streptococcus</taxon>
    </lineage>
</organism>
<feature type="region of interest" description="Disordered" evidence="1">
    <location>
        <begin position="44"/>
        <end position="63"/>
    </location>
</feature>
<dbReference type="AlphaFoldDB" id="V8BBG9"/>
<feature type="chain" id="PRO_5004766502" description="Peptidase C39-like domain-containing protein" evidence="2">
    <location>
        <begin position="27"/>
        <end position="234"/>
    </location>
</feature>
<evidence type="ECO:0000313" key="4">
    <source>
        <dbReference type="EMBL" id="ETD11841.1"/>
    </source>
</evidence>
<evidence type="ECO:0000256" key="1">
    <source>
        <dbReference type="SAM" id="MobiDB-lite"/>
    </source>
</evidence>
<protein>
    <recommendedName>
        <fullName evidence="3">Peptidase C39-like domain-containing protein</fullName>
    </recommendedName>
</protein>
<dbReference type="Pfam" id="PF13529">
    <property type="entry name" value="Peptidase_C39_2"/>
    <property type="match status" value="1"/>
</dbReference>
<evidence type="ECO:0000313" key="5">
    <source>
        <dbReference type="Proteomes" id="UP000018716"/>
    </source>
</evidence>
<dbReference type="Gene3D" id="3.90.70.10">
    <property type="entry name" value="Cysteine proteinases"/>
    <property type="match status" value="1"/>
</dbReference>
<dbReference type="PROSITE" id="PS51257">
    <property type="entry name" value="PROKAR_LIPOPROTEIN"/>
    <property type="match status" value="1"/>
</dbReference>
<sequence length="234" mass="25749">MFKCSKILGTFTTVLSCILLAGNVVASTKTESIASDTGIIDGGVDLNTQPNEAPKYSERAPRPRQKELPIKFQTQINDYYCGPASASMIVTSLGRPRSQQQMATLLGTTANGTNAGNNVSNALNTVMKGSRYKFNWVWHKYSDINTIKDHITHAISYGNPVMVNTMESPGDCYLAGHNIGTTLYHYGIVADYFDYGNTVTYVDPGYGRYNGFRMNQRVSIKDMSYATGGRGYAW</sequence>
<feature type="signal peptide" evidence="2">
    <location>
        <begin position="1"/>
        <end position="26"/>
    </location>
</feature>
<dbReference type="SUPFAM" id="SSF54001">
    <property type="entry name" value="Cysteine proteinases"/>
    <property type="match status" value="1"/>
</dbReference>
<reference evidence="4 5" key="1">
    <citation type="submission" date="2013-10" db="EMBL/GenBank/DDBJ databases">
        <title>The Genome Sequence of Streptococcus parasanguinis CC87K.</title>
        <authorList>
            <consortium name="The Broad Institute Genomics Platform"/>
            <person name="Earl A."/>
            <person name="Allen-Vercoe E."/>
            <person name="Daigneault M."/>
            <person name="Young S.K."/>
            <person name="Zeng Q."/>
            <person name="Gargeya S."/>
            <person name="Fitzgerald M."/>
            <person name="Abouelleil A."/>
            <person name="Alvarado L."/>
            <person name="Chapman S.B."/>
            <person name="Gainer-Dewar J."/>
            <person name="Goldberg J."/>
            <person name="Griggs A."/>
            <person name="Gujja S."/>
            <person name="Hansen M."/>
            <person name="Howarth C."/>
            <person name="Imamovic A."/>
            <person name="Ireland A."/>
            <person name="Larimer J."/>
            <person name="McCowan C."/>
            <person name="Murphy C."/>
            <person name="Pearson M."/>
            <person name="Poon T.W."/>
            <person name="Priest M."/>
            <person name="Roberts A."/>
            <person name="Saif S."/>
            <person name="Shea T."/>
            <person name="Sykes S."/>
            <person name="Wortman J."/>
            <person name="Nusbaum C."/>
            <person name="Birren B."/>
        </authorList>
    </citation>
    <scope>NUCLEOTIDE SEQUENCE [LARGE SCALE GENOMIC DNA]</scope>
    <source>
        <strain evidence="4 5">CC87K</strain>
    </source>
</reference>
<comment type="caution">
    <text evidence="4">The sequence shown here is derived from an EMBL/GenBank/DDBJ whole genome shotgun (WGS) entry which is preliminary data.</text>
</comment>
<feature type="domain" description="Peptidase C39-like" evidence="3">
    <location>
        <begin position="69"/>
        <end position="204"/>
    </location>
</feature>